<dbReference type="InterPro" id="IPR007138">
    <property type="entry name" value="ABM_dom"/>
</dbReference>
<evidence type="ECO:0000256" key="2">
    <source>
        <dbReference type="SAM" id="Phobius"/>
    </source>
</evidence>
<dbReference type="InterPro" id="IPR011008">
    <property type="entry name" value="Dimeric_a/b-barrel"/>
</dbReference>
<proteinExistence type="predicted"/>
<comment type="caution">
    <text evidence="4">The sequence shown here is derived from an EMBL/GenBank/DDBJ whole genome shotgun (WGS) entry which is preliminary data.</text>
</comment>
<dbReference type="AlphaFoldDB" id="A0AA44ULA1"/>
<evidence type="ECO:0000256" key="1">
    <source>
        <dbReference type="SAM" id="MobiDB-lite"/>
    </source>
</evidence>
<keyword evidence="2" id="KW-1133">Transmembrane helix</keyword>
<dbReference type="PANTHER" id="PTHR40057:SF1">
    <property type="entry name" value="SLR1162 PROTEIN"/>
    <property type="match status" value="1"/>
</dbReference>
<dbReference type="Proteomes" id="UP000232453">
    <property type="component" value="Unassembled WGS sequence"/>
</dbReference>
<feature type="transmembrane region" description="Helical" evidence="2">
    <location>
        <begin position="196"/>
        <end position="219"/>
    </location>
</feature>
<dbReference type="EMBL" id="PHUJ01000003">
    <property type="protein sequence ID" value="PKB29295.1"/>
    <property type="molecule type" value="Genomic_DNA"/>
</dbReference>
<evidence type="ECO:0000313" key="5">
    <source>
        <dbReference type="Proteomes" id="UP000232453"/>
    </source>
</evidence>
<name>A0AA44ULA1_PSEA5</name>
<feature type="region of interest" description="Disordered" evidence="1">
    <location>
        <begin position="20"/>
        <end position="44"/>
    </location>
</feature>
<organism evidence="4 5">
    <name type="scientific">Pseudonocardia alni</name>
    <name type="common">Amycolata alni</name>
    <dbReference type="NCBI Taxonomy" id="33907"/>
    <lineage>
        <taxon>Bacteria</taxon>
        <taxon>Bacillati</taxon>
        <taxon>Actinomycetota</taxon>
        <taxon>Actinomycetes</taxon>
        <taxon>Pseudonocardiales</taxon>
        <taxon>Pseudonocardiaceae</taxon>
        <taxon>Pseudonocardia</taxon>
    </lineage>
</organism>
<feature type="transmembrane region" description="Helical" evidence="2">
    <location>
        <begin position="164"/>
        <end position="184"/>
    </location>
</feature>
<feature type="compositionally biased region" description="Low complexity" evidence="1">
    <location>
        <begin position="27"/>
        <end position="41"/>
    </location>
</feature>
<evidence type="ECO:0000259" key="3">
    <source>
        <dbReference type="Pfam" id="PF03992"/>
    </source>
</evidence>
<dbReference type="InterPro" id="IPR038762">
    <property type="entry name" value="ABM_predict"/>
</dbReference>
<protein>
    <recommendedName>
        <fullName evidence="3">ABM domain-containing protein</fullName>
    </recommendedName>
</protein>
<reference evidence="4 5" key="1">
    <citation type="submission" date="2017-11" db="EMBL/GenBank/DDBJ databases">
        <title>Sequencing the genomes of 1000 actinobacteria strains.</title>
        <authorList>
            <person name="Klenk H.-P."/>
        </authorList>
    </citation>
    <scope>NUCLEOTIDE SEQUENCE [LARGE SCALE GENOMIC DNA]</scope>
    <source>
        <strain evidence="4 5">DSM 44104</strain>
    </source>
</reference>
<keyword evidence="2" id="KW-0812">Transmembrane</keyword>
<dbReference type="PANTHER" id="PTHR40057">
    <property type="entry name" value="SLR1162 PROTEIN"/>
    <property type="match status" value="1"/>
</dbReference>
<dbReference type="Gene3D" id="3.30.70.100">
    <property type="match status" value="1"/>
</dbReference>
<keyword evidence="2" id="KW-0472">Membrane</keyword>
<feature type="domain" description="ABM" evidence="3">
    <location>
        <begin position="43"/>
        <end position="113"/>
    </location>
</feature>
<evidence type="ECO:0000313" key="4">
    <source>
        <dbReference type="EMBL" id="PKB29295.1"/>
    </source>
</evidence>
<sequence>MRPGWESAGSAVTMTGMSLDTRDRADGTTPAAASAPVPTGGDPVTVSFTRRADPGHAAEMTAWIRSGLLMAEGFPGFLGGGWVRSRDGSDEWHMLARFDSPESLGRWEASPERRWWLGSAQGLAEMTRAERRTGIEGWFDQPTAVETAGPPQVTPPRWKQATTIWLVFFPMNLLATVTLGALLADWPVVPRLAVTTIVLTPVMVYVMLPWITRVLGWWLQGRRFRDRHRVPVG</sequence>
<dbReference type="SUPFAM" id="SSF54909">
    <property type="entry name" value="Dimeric alpha+beta barrel"/>
    <property type="match status" value="1"/>
</dbReference>
<dbReference type="Pfam" id="PF03992">
    <property type="entry name" value="ABM"/>
    <property type="match status" value="1"/>
</dbReference>
<accession>A0AA44ULA1</accession>
<gene>
    <name evidence="4" type="ORF">ATL51_0924</name>
</gene>